<sequence>MARNLSDLQCKLNVACFGYHRSVVHLLTLSHRSVSTREAHWMERRRRHSPGGGWAHLPSAEASGGGGVVEAEDLLLGPTRKKRRLQ</sequence>
<comment type="caution">
    <text evidence="2">The sequence shown here is derived from an EMBL/GenBank/DDBJ whole genome shotgun (WGS) entry which is preliminary data.</text>
</comment>
<feature type="region of interest" description="Disordered" evidence="1">
    <location>
        <begin position="41"/>
        <end position="86"/>
    </location>
</feature>
<gene>
    <name evidence="2" type="ORF">CEXT_749481</name>
</gene>
<evidence type="ECO:0000256" key="1">
    <source>
        <dbReference type="SAM" id="MobiDB-lite"/>
    </source>
</evidence>
<dbReference type="EMBL" id="BPLR01007553">
    <property type="protein sequence ID" value="GIY17836.1"/>
    <property type="molecule type" value="Genomic_DNA"/>
</dbReference>
<reference evidence="2 3" key="1">
    <citation type="submission" date="2021-06" db="EMBL/GenBank/DDBJ databases">
        <title>Caerostris extrusa draft genome.</title>
        <authorList>
            <person name="Kono N."/>
            <person name="Arakawa K."/>
        </authorList>
    </citation>
    <scope>NUCLEOTIDE SEQUENCE [LARGE SCALE GENOMIC DNA]</scope>
</reference>
<accession>A0AAV4RA08</accession>
<keyword evidence="3" id="KW-1185">Reference proteome</keyword>
<dbReference type="Proteomes" id="UP001054945">
    <property type="component" value="Unassembled WGS sequence"/>
</dbReference>
<dbReference type="AlphaFoldDB" id="A0AAV4RA08"/>
<evidence type="ECO:0000313" key="3">
    <source>
        <dbReference type="Proteomes" id="UP001054945"/>
    </source>
</evidence>
<evidence type="ECO:0000313" key="2">
    <source>
        <dbReference type="EMBL" id="GIY17836.1"/>
    </source>
</evidence>
<proteinExistence type="predicted"/>
<organism evidence="2 3">
    <name type="scientific">Caerostris extrusa</name>
    <name type="common">Bark spider</name>
    <name type="synonym">Caerostris bankana</name>
    <dbReference type="NCBI Taxonomy" id="172846"/>
    <lineage>
        <taxon>Eukaryota</taxon>
        <taxon>Metazoa</taxon>
        <taxon>Ecdysozoa</taxon>
        <taxon>Arthropoda</taxon>
        <taxon>Chelicerata</taxon>
        <taxon>Arachnida</taxon>
        <taxon>Araneae</taxon>
        <taxon>Araneomorphae</taxon>
        <taxon>Entelegynae</taxon>
        <taxon>Araneoidea</taxon>
        <taxon>Araneidae</taxon>
        <taxon>Caerostris</taxon>
    </lineage>
</organism>
<protein>
    <submittedName>
        <fullName evidence="2">Uncharacterized protein</fullName>
    </submittedName>
</protein>
<name>A0AAV4RA08_CAEEX</name>